<evidence type="ECO:0000256" key="1">
    <source>
        <dbReference type="ARBA" id="ARBA00022741"/>
    </source>
</evidence>
<dbReference type="InterPro" id="IPR007502">
    <property type="entry name" value="Helicase-assoc_dom"/>
</dbReference>
<feature type="region of interest" description="Disordered" evidence="5">
    <location>
        <begin position="1"/>
        <end position="21"/>
    </location>
</feature>
<reference evidence="7 8" key="1">
    <citation type="submission" date="2016-02" db="EMBL/GenBank/DDBJ databases">
        <authorList>
            <consortium name="Pathogen Informatics"/>
        </authorList>
    </citation>
    <scope>NUCLEOTIDE SEQUENCE [LARGE SCALE GENOMIC DNA]</scope>
    <source>
        <strain evidence="7 8">2842STDY5881269</strain>
    </source>
</reference>
<name>A0AB33TWQ4_NEIME</name>
<dbReference type="SUPFAM" id="SSF52540">
    <property type="entry name" value="P-loop containing nucleoside triphosphate hydrolases"/>
    <property type="match status" value="1"/>
</dbReference>
<feature type="compositionally biased region" description="Polar residues" evidence="5">
    <location>
        <begin position="542"/>
        <end position="556"/>
    </location>
</feature>
<dbReference type="Pfam" id="PF21010">
    <property type="entry name" value="HA2_C"/>
    <property type="match status" value="1"/>
</dbReference>
<evidence type="ECO:0000313" key="7">
    <source>
        <dbReference type="EMBL" id="CWP87083.1"/>
    </source>
</evidence>
<dbReference type="GO" id="GO:0016787">
    <property type="term" value="F:hydrolase activity"/>
    <property type="evidence" value="ECO:0007669"/>
    <property type="project" value="UniProtKB-KW"/>
</dbReference>
<dbReference type="RefSeq" id="WP_021438646.1">
    <property type="nucleotide sequence ID" value="NZ_CP012391.1"/>
</dbReference>
<dbReference type="EMBL" id="FEVP01000016">
    <property type="protein sequence ID" value="CWP87083.1"/>
    <property type="molecule type" value="Genomic_DNA"/>
</dbReference>
<feature type="compositionally biased region" description="Basic and acidic residues" evidence="5">
    <location>
        <begin position="415"/>
        <end position="430"/>
    </location>
</feature>
<protein>
    <submittedName>
        <fullName evidence="7">ATP-dependent RNA helicase HrpA</fullName>
    </submittedName>
</protein>
<evidence type="ECO:0000256" key="3">
    <source>
        <dbReference type="ARBA" id="ARBA00022806"/>
    </source>
</evidence>
<evidence type="ECO:0000313" key="8">
    <source>
        <dbReference type="Proteomes" id="UP000072443"/>
    </source>
</evidence>
<feature type="region of interest" description="Disordered" evidence="5">
    <location>
        <begin position="415"/>
        <end position="573"/>
    </location>
</feature>
<dbReference type="InterPro" id="IPR011709">
    <property type="entry name" value="DEAD-box_helicase_OB_fold"/>
</dbReference>
<gene>
    <name evidence="7" type="primary">hrpA</name>
    <name evidence="7" type="ORF">ERS514591_01401</name>
</gene>
<dbReference type="InterPro" id="IPR024590">
    <property type="entry name" value="HrpA_C"/>
</dbReference>
<dbReference type="GO" id="GO:0003723">
    <property type="term" value="F:RNA binding"/>
    <property type="evidence" value="ECO:0007669"/>
    <property type="project" value="TreeGrafter"/>
</dbReference>
<dbReference type="GO" id="GO:0005524">
    <property type="term" value="F:ATP binding"/>
    <property type="evidence" value="ECO:0007669"/>
    <property type="project" value="UniProtKB-KW"/>
</dbReference>
<dbReference type="Pfam" id="PF07717">
    <property type="entry name" value="OB_NTP_bind"/>
    <property type="match status" value="1"/>
</dbReference>
<comment type="caution">
    <text evidence="7">The sequence shown here is derived from an EMBL/GenBank/DDBJ whole genome shotgun (WGS) entry which is preliminary data.</text>
</comment>
<dbReference type="AlphaFoldDB" id="A0AB33TWQ4"/>
<dbReference type="Pfam" id="PF11898">
    <property type="entry name" value="DUF3418"/>
    <property type="match status" value="2"/>
</dbReference>
<organism evidence="7 8">
    <name type="scientific">Neisseria meningitidis</name>
    <dbReference type="NCBI Taxonomy" id="487"/>
    <lineage>
        <taxon>Bacteria</taxon>
        <taxon>Pseudomonadati</taxon>
        <taxon>Pseudomonadota</taxon>
        <taxon>Betaproteobacteria</taxon>
        <taxon>Neisseriales</taxon>
        <taxon>Neisseriaceae</taxon>
        <taxon>Neisseria</taxon>
    </lineage>
</organism>
<dbReference type="InterPro" id="IPR027417">
    <property type="entry name" value="P-loop_NTPase"/>
</dbReference>
<sequence>MDARSNPANVSDGLQNSSSHIGTNTRYRLTKLGEQMARLPIDPKIARILLAAKKHDCMAEILVIASALSIQDPRERPLEARDAASKAHERFTDKQSDFLAYLNIWDSFQRERDKGLSNKQLVQWCRQYFLSHLRMREWRELHHQLAQTAIEMGLTTKEAAFRRSPEVRQLTSSENAGDQDLSAKLKQKQLDKKQHRAQIRAAKEAGYEQIHRALLTGLIANVGMKSPDGNDYTSTRGSRFHLFPASALFKAKPKWVMAAELVETTKLYARDVAAIQPEWIEQEAPHLVRYHYFEPHWEQKRGEVIASERVTLYGLTVLPRRPVSYGRIAPEEAREIFIRGALVAQECDLKADFFVHNKKLIKEITELEHKSRKQDVLVDDEALFAFYNERLPEMAWKDAQGSVWGSEDSVRIIESDKAERSSENERNEFRKNKRNGSRQNENHGNTVGWVENPTSAATAKTVGFDNPTYATQQPTPSPEREGRGEGKTVAAQTNFSATAANPLPQEREQSASASTFSDDLRPANLQQTAPSPVGEGWGESKTVATQTNFSATSTLSDDPKPKKQPAPQKGRLKPLPLADIRTFQAWLKTAECDNPRLLFLSRDDLMQHAAAHITEEQFPKFWQTADGKFKLSYRFEPHHPLDGVTMTVPLTVLNRLHAPSLEWLVPGMLREKIQLLIKALPKQIRRICVPVPDFITKFLESNPDRQATIIPQLAHFIAKSASDMRILEQIDQDAWAAQELPEHCYLNLRIIDDGGQELAGGRKLHELQQQLGQAAAVTFRDNTQEFERDNVTTWDIGTLPESIKFARGKQQLTGYLGLQKEKDGRIALRLFDTTEAAEQAHRQGVIELMKLQLKEQVKDLNKGIQGFTQAAMLLKHINADTLRDDLTQAVCDRAFIGEDELPRNEKAFKEQIKRARSRLPAVKEALSRYLQETAAAYAELNGKLGKHPLTHLLRLRLQTLLAPGFATRTPWAQWPRLPIYLKAMTLRLEKYSSNPARDAAREADIQELEQMWQEKNDGLVKQGQPISDNLAAFKWMIEELRVSLFAQELKTPYPVSVKRLLKEWEKIF</sequence>
<feature type="compositionally biased region" description="Polar residues" evidence="5">
    <location>
        <begin position="490"/>
        <end position="499"/>
    </location>
</feature>
<feature type="domain" description="Helicase-associated" evidence="6">
    <location>
        <begin position="12"/>
        <end position="102"/>
    </location>
</feature>
<evidence type="ECO:0000256" key="4">
    <source>
        <dbReference type="ARBA" id="ARBA00022840"/>
    </source>
</evidence>
<proteinExistence type="predicted"/>
<keyword evidence="3 7" id="KW-0347">Helicase</keyword>
<dbReference type="PANTHER" id="PTHR18934">
    <property type="entry name" value="ATP-DEPENDENT RNA HELICASE"/>
    <property type="match status" value="1"/>
</dbReference>
<keyword evidence="4" id="KW-0067">ATP-binding</keyword>
<evidence type="ECO:0000256" key="5">
    <source>
        <dbReference type="SAM" id="MobiDB-lite"/>
    </source>
</evidence>
<dbReference type="Proteomes" id="UP000072443">
    <property type="component" value="Unassembled WGS sequence"/>
</dbReference>
<evidence type="ECO:0000256" key="2">
    <source>
        <dbReference type="ARBA" id="ARBA00022801"/>
    </source>
</evidence>
<dbReference type="Gene3D" id="1.20.120.1080">
    <property type="match status" value="1"/>
</dbReference>
<dbReference type="GO" id="GO:0004386">
    <property type="term" value="F:helicase activity"/>
    <property type="evidence" value="ECO:0007669"/>
    <property type="project" value="UniProtKB-KW"/>
</dbReference>
<dbReference type="PANTHER" id="PTHR18934:SF99">
    <property type="entry name" value="ATP-DEPENDENT RNA HELICASE DHX37-RELATED"/>
    <property type="match status" value="1"/>
</dbReference>
<keyword evidence="1" id="KW-0547">Nucleotide-binding</keyword>
<accession>A0AB33TWQ4</accession>
<evidence type="ECO:0000259" key="6">
    <source>
        <dbReference type="SMART" id="SM00847"/>
    </source>
</evidence>
<dbReference type="SMART" id="SM00847">
    <property type="entry name" value="HA2"/>
    <property type="match status" value="1"/>
</dbReference>
<keyword evidence="2" id="KW-0378">Hydrolase</keyword>